<organism evidence="2 3">
    <name type="scientific">Protopolystoma xenopodis</name>
    <dbReference type="NCBI Taxonomy" id="117903"/>
    <lineage>
        <taxon>Eukaryota</taxon>
        <taxon>Metazoa</taxon>
        <taxon>Spiralia</taxon>
        <taxon>Lophotrochozoa</taxon>
        <taxon>Platyhelminthes</taxon>
        <taxon>Monogenea</taxon>
        <taxon>Polyopisthocotylea</taxon>
        <taxon>Polystomatidea</taxon>
        <taxon>Polystomatidae</taxon>
        <taxon>Protopolystoma</taxon>
    </lineage>
</organism>
<evidence type="ECO:0000313" key="2">
    <source>
        <dbReference type="EMBL" id="VEL37583.1"/>
    </source>
</evidence>
<name>A0A3S5CUA7_9PLAT</name>
<sequence length="106" mass="11505">MYPSHDAYRACKRKRPSDEVGSDLKKRLPPSTGLGIGESSPVCEASPGSWLRVPPSETEPPLPVDGCWTDGWAVVSAQQQSNHPSHQRRVNVAPTRRAAKCRGESG</sequence>
<dbReference type="Proteomes" id="UP000784294">
    <property type="component" value="Unassembled WGS sequence"/>
</dbReference>
<feature type="compositionally biased region" description="Basic and acidic residues" evidence="1">
    <location>
        <begin position="16"/>
        <end position="26"/>
    </location>
</feature>
<accession>A0A3S5CUA7</accession>
<keyword evidence="3" id="KW-1185">Reference proteome</keyword>
<feature type="region of interest" description="Disordered" evidence="1">
    <location>
        <begin position="1"/>
        <end position="62"/>
    </location>
</feature>
<comment type="caution">
    <text evidence="2">The sequence shown here is derived from an EMBL/GenBank/DDBJ whole genome shotgun (WGS) entry which is preliminary data.</text>
</comment>
<dbReference type="EMBL" id="CAAALY010255429">
    <property type="protein sequence ID" value="VEL37583.1"/>
    <property type="molecule type" value="Genomic_DNA"/>
</dbReference>
<dbReference type="AlphaFoldDB" id="A0A3S5CUA7"/>
<protein>
    <submittedName>
        <fullName evidence="2">Uncharacterized protein</fullName>
    </submittedName>
</protein>
<evidence type="ECO:0000256" key="1">
    <source>
        <dbReference type="SAM" id="MobiDB-lite"/>
    </source>
</evidence>
<proteinExistence type="predicted"/>
<evidence type="ECO:0000313" key="3">
    <source>
        <dbReference type="Proteomes" id="UP000784294"/>
    </source>
</evidence>
<feature type="region of interest" description="Disordered" evidence="1">
    <location>
        <begin position="78"/>
        <end position="106"/>
    </location>
</feature>
<reference evidence="2" key="1">
    <citation type="submission" date="2018-11" db="EMBL/GenBank/DDBJ databases">
        <authorList>
            <consortium name="Pathogen Informatics"/>
        </authorList>
    </citation>
    <scope>NUCLEOTIDE SEQUENCE</scope>
</reference>
<gene>
    <name evidence="2" type="ORF">PXEA_LOCUS31023</name>
</gene>